<dbReference type="EC" id="2.7.7.7" evidence="9"/>
<evidence type="ECO:0000259" key="8">
    <source>
        <dbReference type="Pfam" id="PF00717"/>
    </source>
</evidence>
<sequence>MMPSTSLLPLALSPVQAGFPSPAEDRMEPGIDLQAYLVSDPLATFLVRVVGDSMRDAAILEGDLLVVDKGRSPRHGDIVVAVIDSEFTVKRLGRQAGRCALFAANPAYPPIVPADGQELQIWGVVTACLRRYR</sequence>
<keyword evidence="9" id="KW-0548">Nucleotidyltransferase</keyword>
<comment type="similarity">
    <text evidence="1 7">Belongs to the peptidase S24 family.</text>
</comment>
<dbReference type="PANTHER" id="PTHR33516">
    <property type="entry name" value="LEXA REPRESSOR"/>
    <property type="match status" value="1"/>
</dbReference>
<evidence type="ECO:0000256" key="5">
    <source>
        <dbReference type="ARBA" id="ARBA00023204"/>
    </source>
</evidence>
<dbReference type="GO" id="GO:0009432">
    <property type="term" value="P:SOS response"/>
    <property type="evidence" value="ECO:0007669"/>
    <property type="project" value="UniProtKB-KW"/>
</dbReference>
<dbReference type="InterPro" id="IPR039418">
    <property type="entry name" value="LexA-like"/>
</dbReference>
<evidence type="ECO:0000313" key="10">
    <source>
        <dbReference type="Proteomes" id="UP000322079"/>
    </source>
</evidence>
<keyword evidence="3 7" id="KW-0378">Hydrolase</keyword>
<keyword evidence="10" id="KW-1185">Reference proteome</keyword>
<dbReference type="PANTHER" id="PTHR33516:SF2">
    <property type="entry name" value="LEXA REPRESSOR-RELATED"/>
    <property type="match status" value="1"/>
</dbReference>
<evidence type="ECO:0000256" key="4">
    <source>
        <dbReference type="ARBA" id="ARBA00022813"/>
    </source>
</evidence>
<dbReference type="CDD" id="cd06529">
    <property type="entry name" value="S24_LexA-like"/>
    <property type="match status" value="1"/>
</dbReference>
<dbReference type="InterPro" id="IPR015927">
    <property type="entry name" value="Peptidase_S24_S26A/B/C"/>
</dbReference>
<keyword evidence="4 7" id="KW-0068">Autocatalytic cleavage</keyword>
<proteinExistence type="inferred from homology"/>
<evidence type="ECO:0000256" key="7">
    <source>
        <dbReference type="RuleBase" id="RU003991"/>
    </source>
</evidence>
<organism evidence="9 10">
    <name type="scientific">Chromobacterium paludis</name>
    <dbReference type="NCBI Taxonomy" id="2605945"/>
    <lineage>
        <taxon>Bacteria</taxon>
        <taxon>Pseudomonadati</taxon>
        <taxon>Pseudomonadota</taxon>
        <taxon>Betaproteobacteria</taxon>
        <taxon>Neisseriales</taxon>
        <taxon>Chromobacteriaceae</taxon>
        <taxon>Chromobacterium</taxon>
    </lineage>
</organism>
<keyword evidence="9" id="KW-0808">Transferase</keyword>
<dbReference type="NCBIfam" id="NF007621">
    <property type="entry name" value="PRK10276.1"/>
    <property type="match status" value="1"/>
</dbReference>
<dbReference type="EMBL" id="CP043473">
    <property type="protein sequence ID" value="QEL55275.1"/>
    <property type="molecule type" value="Genomic_DNA"/>
</dbReference>
<keyword evidence="6" id="KW-0742">SOS response</keyword>
<evidence type="ECO:0000256" key="3">
    <source>
        <dbReference type="ARBA" id="ARBA00022801"/>
    </source>
</evidence>
<dbReference type="GO" id="GO:0016787">
    <property type="term" value="F:hydrolase activity"/>
    <property type="evidence" value="ECO:0007669"/>
    <property type="project" value="UniProtKB-KW"/>
</dbReference>
<dbReference type="Proteomes" id="UP000322079">
    <property type="component" value="Chromosome"/>
</dbReference>
<dbReference type="PRINTS" id="PR00726">
    <property type="entry name" value="LEXASERPTASE"/>
</dbReference>
<keyword evidence="2" id="KW-0227">DNA damage</keyword>
<dbReference type="InterPro" id="IPR050077">
    <property type="entry name" value="LexA_repressor"/>
</dbReference>
<dbReference type="GO" id="GO:0003887">
    <property type="term" value="F:DNA-directed DNA polymerase activity"/>
    <property type="evidence" value="ECO:0007669"/>
    <property type="project" value="UniProtKB-EC"/>
</dbReference>
<dbReference type="InterPro" id="IPR036286">
    <property type="entry name" value="LexA/Signal_pep-like_sf"/>
</dbReference>
<name>A0A5C1DES6_9NEIS</name>
<evidence type="ECO:0000256" key="2">
    <source>
        <dbReference type="ARBA" id="ARBA00022763"/>
    </source>
</evidence>
<dbReference type="InterPro" id="IPR006197">
    <property type="entry name" value="Peptidase_S24_LexA"/>
</dbReference>
<accession>A0A5C1DES6</accession>
<evidence type="ECO:0000256" key="1">
    <source>
        <dbReference type="ARBA" id="ARBA00007484"/>
    </source>
</evidence>
<dbReference type="AlphaFoldDB" id="A0A5C1DES6"/>
<dbReference type="Pfam" id="PF00717">
    <property type="entry name" value="Peptidase_S24"/>
    <property type="match status" value="1"/>
</dbReference>
<gene>
    <name evidence="9" type="primary">umuD</name>
    <name evidence="9" type="ORF">FYK34_06700</name>
</gene>
<dbReference type="Gene3D" id="2.10.109.10">
    <property type="entry name" value="Umud Fragment, subunit A"/>
    <property type="match status" value="1"/>
</dbReference>
<protein>
    <submittedName>
        <fullName evidence="9">Translesion error-prone DNA polymerase V autoproteolytic subunit</fullName>
        <ecNumber evidence="9">2.7.7.7</ecNumber>
    </submittedName>
</protein>
<dbReference type="SUPFAM" id="SSF51306">
    <property type="entry name" value="LexA/Signal peptidase"/>
    <property type="match status" value="1"/>
</dbReference>
<dbReference type="GO" id="GO:0003677">
    <property type="term" value="F:DNA binding"/>
    <property type="evidence" value="ECO:0007669"/>
    <property type="project" value="InterPro"/>
</dbReference>
<keyword evidence="5" id="KW-0234">DNA repair</keyword>
<dbReference type="GO" id="GO:0006355">
    <property type="term" value="P:regulation of DNA-templated transcription"/>
    <property type="evidence" value="ECO:0007669"/>
    <property type="project" value="InterPro"/>
</dbReference>
<reference evidence="9 10" key="1">
    <citation type="submission" date="2019-08" db="EMBL/GenBank/DDBJ databases">
        <title>Chromobacterium paludis, a novel bacterium isolated from a Maryland marsh pond.</title>
        <authorList>
            <person name="Blackburn M.B."/>
            <person name="Gundersen-Rindal D.E."/>
        </authorList>
    </citation>
    <scope>NUCLEOTIDE SEQUENCE [LARGE SCALE GENOMIC DNA]</scope>
    <source>
        <strain evidence="10">IIBBL 257-1</strain>
    </source>
</reference>
<dbReference type="KEGG" id="chrm:FYK34_06700"/>
<dbReference type="GO" id="GO:0006281">
    <property type="term" value="P:DNA repair"/>
    <property type="evidence" value="ECO:0007669"/>
    <property type="project" value="UniProtKB-KW"/>
</dbReference>
<feature type="domain" description="Peptidase S24/S26A/S26B/S26C" evidence="8">
    <location>
        <begin position="13"/>
        <end position="125"/>
    </location>
</feature>
<evidence type="ECO:0000313" key="9">
    <source>
        <dbReference type="EMBL" id="QEL55275.1"/>
    </source>
</evidence>
<evidence type="ECO:0000256" key="6">
    <source>
        <dbReference type="ARBA" id="ARBA00023236"/>
    </source>
</evidence>